<dbReference type="RefSeq" id="WP_343781316.1">
    <property type="nucleotide sequence ID" value="NZ_BAAACZ010000003.1"/>
</dbReference>
<name>A0ABP3JFG2_9BACI</name>
<dbReference type="InterPro" id="IPR013211">
    <property type="entry name" value="LVIVD"/>
</dbReference>
<comment type="caution">
    <text evidence="3">The sequence shown here is derived from an EMBL/GenBank/DDBJ whole genome shotgun (WGS) entry which is preliminary data.</text>
</comment>
<proteinExistence type="predicted"/>
<feature type="chain" id="PRO_5046415778" description="LVIVD repeat-containing protein" evidence="2">
    <location>
        <begin position="28"/>
        <end position="479"/>
    </location>
</feature>
<dbReference type="Pfam" id="PF08309">
    <property type="entry name" value="LVIVD"/>
    <property type="match status" value="2"/>
</dbReference>
<reference evidence="4" key="1">
    <citation type="journal article" date="2019" name="Int. J. Syst. Evol. Microbiol.">
        <title>The Global Catalogue of Microorganisms (GCM) 10K type strain sequencing project: providing services to taxonomists for standard genome sequencing and annotation.</title>
        <authorList>
            <consortium name="The Broad Institute Genomics Platform"/>
            <consortium name="The Broad Institute Genome Sequencing Center for Infectious Disease"/>
            <person name="Wu L."/>
            <person name="Ma J."/>
        </authorList>
    </citation>
    <scope>NUCLEOTIDE SEQUENCE [LARGE SCALE GENOMIC DNA]</scope>
    <source>
        <strain evidence="4">JCM 14193</strain>
    </source>
</reference>
<feature type="region of interest" description="Disordered" evidence="1">
    <location>
        <begin position="456"/>
        <end position="479"/>
    </location>
</feature>
<evidence type="ECO:0000256" key="2">
    <source>
        <dbReference type="SAM" id="SignalP"/>
    </source>
</evidence>
<sequence length="479" mass="52665">MKKRKLIMTSALSGALVFSIFTPTTFAHDFLDGSDLNKGERTLFTEEEMEALGTPHVEGDKNVKFLDEAAALQLEEIRDGVQNNAADVYSHKGFGYVGTHTAGGGDGGVRVFDLQDPENPEEVAVFAHDDIPGTWHEKVIVKSINTPEFNGDLAVVSVQQLDRTADTAGGFLLYDVTDPYDPKKLGYSEVYDNTNGTHELYLTTQGNRALVLTANPYADLYSDGEEHDFQIVDVSDPTNPEKLWEFDPRTLPEVSDDFDGYNWESPDGKTRPVFAHSVITDNNGKHAYVSMWDLGTMIFNIEDPENPEYLGRTDFASDQQGSAHSAALARGGNILIETREVYVPVREGYEEAYGYTRIFDIKDPSNPELLSEFTTDLTFQVEDGTTFANTVHDPKVRGNTLYLSHYAGGVYAVDISDPANPTQVGQYKPDQADVWGVFVDRNFVLASDMGQGLKVLTKNNRGGNGKGNGNGQGQAPISN</sequence>
<accession>A0ABP3JFG2</accession>
<keyword evidence="2" id="KW-0732">Signal</keyword>
<gene>
    <name evidence="3" type="ORF">GCM10008935_03060</name>
</gene>
<organism evidence="3 4">
    <name type="scientific">Alkalibacillus silvisoli</name>
    <dbReference type="NCBI Taxonomy" id="392823"/>
    <lineage>
        <taxon>Bacteria</taxon>
        <taxon>Bacillati</taxon>
        <taxon>Bacillota</taxon>
        <taxon>Bacilli</taxon>
        <taxon>Bacillales</taxon>
        <taxon>Bacillaceae</taxon>
        <taxon>Alkalibacillus</taxon>
    </lineage>
</organism>
<dbReference type="Proteomes" id="UP001500740">
    <property type="component" value="Unassembled WGS sequence"/>
</dbReference>
<evidence type="ECO:0000313" key="3">
    <source>
        <dbReference type="EMBL" id="GAA0451869.1"/>
    </source>
</evidence>
<dbReference type="SUPFAM" id="SSF101908">
    <property type="entry name" value="Putative isomerase YbhE"/>
    <property type="match status" value="1"/>
</dbReference>
<evidence type="ECO:0000256" key="1">
    <source>
        <dbReference type="SAM" id="MobiDB-lite"/>
    </source>
</evidence>
<protein>
    <recommendedName>
        <fullName evidence="5">LVIVD repeat-containing protein</fullName>
    </recommendedName>
</protein>
<evidence type="ECO:0008006" key="5">
    <source>
        <dbReference type="Google" id="ProtNLM"/>
    </source>
</evidence>
<evidence type="ECO:0000313" key="4">
    <source>
        <dbReference type="Proteomes" id="UP001500740"/>
    </source>
</evidence>
<dbReference type="EMBL" id="BAAACZ010000003">
    <property type="protein sequence ID" value="GAA0451869.1"/>
    <property type="molecule type" value="Genomic_DNA"/>
</dbReference>
<feature type="compositionally biased region" description="Gly residues" evidence="1">
    <location>
        <begin position="462"/>
        <end position="472"/>
    </location>
</feature>
<keyword evidence="4" id="KW-1185">Reference proteome</keyword>
<feature type="signal peptide" evidence="2">
    <location>
        <begin position="1"/>
        <end position="27"/>
    </location>
</feature>